<dbReference type="AlphaFoldDB" id="A0A8H6ZF95"/>
<organism evidence="4 5">
    <name type="scientific">Mycena sanguinolenta</name>
    <dbReference type="NCBI Taxonomy" id="230812"/>
    <lineage>
        <taxon>Eukaryota</taxon>
        <taxon>Fungi</taxon>
        <taxon>Dikarya</taxon>
        <taxon>Basidiomycota</taxon>
        <taxon>Agaricomycotina</taxon>
        <taxon>Agaricomycetes</taxon>
        <taxon>Agaricomycetidae</taxon>
        <taxon>Agaricales</taxon>
        <taxon>Marasmiineae</taxon>
        <taxon>Mycenaceae</taxon>
        <taxon>Mycena</taxon>
    </lineage>
</organism>
<dbReference type="SMART" id="SM00256">
    <property type="entry name" value="FBOX"/>
    <property type="match status" value="2"/>
</dbReference>
<dbReference type="Gene3D" id="1.20.1280.50">
    <property type="match status" value="2"/>
</dbReference>
<comment type="pathway">
    <text evidence="1">Protein modification; protein ubiquitination.</text>
</comment>
<dbReference type="PANTHER" id="PTHR10706:SF130">
    <property type="entry name" value="F-BOX ONLY PROTEIN 31"/>
    <property type="match status" value="1"/>
</dbReference>
<dbReference type="PANTHER" id="PTHR10706">
    <property type="entry name" value="F-BOX FAMILY PROTEIN"/>
    <property type="match status" value="1"/>
</dbReference>
<evidence type="ECO:0000259" key="3">
    <source>
        <dbReference type="PROSITE" id="PS50181"/>
    </source>
</evidence>
<proteinExistence type="predicted"/>
<gene>
    <name evidence="4" type="ORF">MSAN_00214800</name>
</gene>
<dbReference type="InterPro" id="IPR045048">
    <property type="entry name" value="FBXO31/39"/>
</dbReference>
<name>A0A8H6ZF95_9AGAR</name>
<evidence type="ECO:0000256" key="2">
    <source>
        <dbReference type="ARBA" id="ARBA00022786"/>
    </source>
</evidence>
<dbReference type="CDD" id="cd09917">
    <property type="entry name" value="F-box_SF"/>
    <property type="match status" value="2"/>
</dbReference>
<dbReference type="Pfam" id="PF00646">
    <property type="entry name" value="F-box"/>
    <property type="match status" value="2"/>
</dbReference>
<evidence type="ECO:0000256" key="1">
    <source>
        <dbReference type="ARBA" id="ARBA00004906"/>
    </source>
</evidence>
<accession>A0A8H6ZF95</accession>
<dbReference type="SUPFAM" id="SSF81383">
    <property type="entry name" value="F-box domain"/>
    <property type="match status" value="2"/>
</dbReference>
<keyword evidence="5" id="KW-1185">Reference proteome</keyword>
<dbReference type="InterPro" id="IPR036047">
    <property type="entry name" value="F-box-like_dom_sf"/>
</dbReference>
<sequence>MHPDPHQSGPCTEVVLRLSKQTALPFPTMLSPFRDDFPTELIAKILCNLPYRSLLAVLGVSKRFNAIVTEDPELSVQLFKKSSKVYVKPCDDERKNRCDNTLMKKFSDPFRFHPALPSVSYMLGNSVEKALFFAGDREVRLIDLLIANDFVSIPVVTMMDISVHAFDVVVENPEGVRLVDFFLELAKESSVVLEDSSVFGEDFGDEEPTRADLLGDHKFYEGIEHPIRKGNLLMGTLMCQFPSSGPCIEVVLRLSKHLPFLLPLSPFRDTFPTELIAKILYNLPYRSLLAVLGVSKRFNTILTEDPDLSVQLFKKSSKVYVEPCDDERKNQYDTFMEKFSEPVRLHPALPVVSYVLGNSVEKASFFIGDNEAFLVDLAIANDFVSIPVVTMMKINVHSFNVVVKNPEGVRLVDFFRALAKESSVVVRRKMTRAELMGDHIFYEGIEYPTRKGDLLMGTLMRGS</sequence>
<dbReference type="EMBL" id="JACAZH010000001">
    <property type="protein sequence ID" value="KAF7377910.1"/>
    <property type="molecule type" value="Genomic_DNA"/>
</dbReference>
<protein>
    <submittedName>
        <fullName evidence="4">F-box domain-containing protein</fullName>
    </submittedName>
</protein>
<feature type="domain" description="F-box" evidence="3">
    <location>
        <begin position="265"/>
        <end position="316"/>
    </location>
</feature>
<dbReference type="OrthoDB" id="3022179at2759"/>
<evidence type="ECO:0000313" key="4">
    <source>
        <dbReference type="EMBL" id="KAF7377910.1"/>
    </source>
</evidence>
<dbReference type="InterPro" id="IPR001810">
    <property type="entry name" value="F-box_dom"/>
</dbReference>
<dbReference type="Proteomes" id="UP000623467">
    <property type="component" value="Unassembled WGS sequence"/>
</dbReference>
<dbReference type="PROSITE" id="PS50181">
    <property type="entry name" value="FBOX"/>
    <property type="match status" value="2"/>
</dbReference>
<feature type="domain" description="F-box" evidence="3">
    <location>
        <begin position="31"/>
        <end position="82"/>
    </location>
</feature>
<reference evidence="4" key="1">
    <citation type="submission" date="2020-05" db="EMBL/GenBank/DDBJ databases">
        <title>Mycena genomes resolve the evolution of fungal bioluminescence.</title>
        <authorList>
            <person name="Tsai I.J."/>
        </authorList>
    </citation>
    <scope>NUCLEOTIDE SEQUENCE</scope>
    <source>
        <strain evidence="4">160909Yilan</strain>
    </source>
</reference>
<comment type="caution">
    <text evidence="4">The sequence shown here is derived from an EMBL/GenBank/DDBJ whole genome shotgun (WGS) entry which is preliminary data.</text>
</comment>
<evidence type="ECO:0000313" key="5">
    <source>
        <dbReference type="Proteomes" id="UP000623467"/>
    </source>
</evidence>
<keyword evidence="2" id="KW-0833">Ubl conjugation pathway</keyword>